<evidence type="ECO:0000256" key="6">
    <source>
        <dbReference type="SAM" id="Phobius"/>
    </source>
</evidence>
<proteinExistence type="predicted"/>
<dbReference type="EMBL" id="GG682129">
    <property type="protein sequence ID" value="EER03771.1"/>
    <property type="molecule type" value="Genomic_DNA"/>
</dbReference>
<protein>
    <recommendedName>
        <fullName evidence="7">ABC transmembrane type-1 domain-containing protein</fullName>
    </recommendedName>
</protein>
<keyword evidence="9" id="KW-1185">Reference proteome</keyword>
<dbReference type="InterPro" id="IPR011527">
    <property type="entry name" value="ABC1_TM_dom"/>
</dbReference>
<dbReference type="PANTHER" id="PTHR11384">
    <property type="entry name" value="ATP-BINDING CASSETTE, SUB-FAMILY D MEMBER"/>
    <property type="match status" value="1"/>
</dbReference>
<feature type="domain" description="ABC transmembrane type-1" evidence="7">
    <location>
        <begin position="39"/>
        <end position="253"/>
    </location>
</feature>
<organism evidence="9">
    <name type="scientific">Perkinsus marinus (strain ATCC 50983 / TXsc)</name>
    <dbReference type="NCBI Taxonomy" id="423536"/>
    <lineage>
        <taxon>Eukaryota</taxon>
        <taxon>Sar</taxon>
        <taxon>Alveolata</taxon>
        <taxon>Perkinsozoa</taxon>
        <taxon>Perkinsea</taxon>
        <taxon>Perkinsida</taxon>
        <taxon>Perkinsidae</taxon>
        <taxon>Perkinsus</taxon>
    </lineage>
</organism>
<dbReference type="RefSeq" id="XP_002771955.1">
    <property type="nucleotide sequence ID" value="XM_002771909.1"/>
</dbReference>
<evidence type="ECO:0000256" key="4">
    <source>
        <dbReference type="ARBA" id="ARBA00023136"/>
    </source>
</evidence>
<evidence type="ECO:0000256" key="5">
    <source>
        <dbReference type="SAM" id="MobiDB-lite"/>
    </source>
</evidence>
<dbReference type="GO" id="GO:0006635">
    <property type="term" value="P:fatty acid beta-oxidation"/>
    <property type="evidence" value="ECO:0007669"/>
    <property type="project" value="TreeGrafter"/>
</dbReference>
<keyword evidence="2 6" id="KW-0812">Transmembrane</keyword>
<dbReference type="GeneID" id="9048361"/>
<gene>
    <name evidence="8" type="ORF">Pmar_PMAR009490</name>
</gene>
<dbReference type="InterPro" id="IPR050835">
    <property type="entry name" value="ABC_transporter_sub-D"/>
</dbReference>
<evidence type="ECO:0000313" key="8">
    <source>
        <dbReference type="EMBL" id="EER03771.1"/>
    </source>
</evidence>
<feature type="transmembrane region" description="Helical" evidence="6">
    <location>
        <begin position="174"/>
        <end position="198"/>
    </location>
</feature>
<name>C5LHM2_PERM5</name>
<evidence type="ECO:0000313" key="9">
    <source>
        <dbReference type="Proteomes" id="UP000007800"/>
    </source>
</evidence>
<reference evidence="8 9" key="1">
    <citation type="submission" date="2008-07" db="EMBL/GenBank/DDBJ databases">
        <authorList>
            <person name="El-Sayed N."/>
            <person name="Caler E."/>
            <person name="Inman J."/>
            <person name="Amedeo P."/>
            <person name="Hass B."/>
            <person name="Wortman J."/>
        </authorList>
    </citation>
    <scope>NUCLEOTIDE SEQUENCE [LARGE SCALE GENOMIC DNA]</scope>
    <source>
        <strain evidence="9">ATCC 50983 / TXsc</strain>
    </source>
</reference>
<dbReference type="InParanoid" id="C5LHM2"/>
<dbReference type="GO" id="GO:0042760">
    <property type="term" value="P:very long-chain fatty acid catabolic process"/>
    <property type="evidence" value="ECO:0007669"/>
    <property type="project" value="TreeGrafter"/>
</dbReference>
<accession>C5LHM2</accession>
<keyword evidence="4 6" id="KW-0472">Membrane</keyword>
<sequence>MTTTNQSRESNPHGPGSQRSSLTTQTTVNIPRLVKLLGPIDRAQGARLMGLLSVIIGRTYVSNRIAHINGHALRLLMQRKTVDFYALVVNALMMGLIQAVLTPLGDIIEAGIADHWRRQLTNTLSKRYFKDSTFYHLVSPAGGCDQVIVEDVPKVGYIRASCHSNDTLKPLVDLGWFSAGVFQLTGTTGLSSLLTYIISGMVFLRLIRPDLAGLTAKREELDGAFSMFHGRLSQCAESIAFLDGGAVESRTADKY</sequence>
<keyword evidence="3 6" id="KW-1133">Transmembrane helix</keyword>
<evidence type="ECO:0000256" key="3">
    <source>
        <dbReference type="ARBA" id="ARBA00022989"/>
    </source>
</evidence>
<feature type="region of interest" description="Disordered" evidence="5">
    <location>
        <begin position="1"/>
        <end position="24"/>
    </location>
</feature>
<keyword evidence="1" id="KW-0813">Transport</keyword>
<feature type="transmembrane region" description="Helical" evidence="6">
    <location>
        <begin position="82"/>
        <end position="101"/>
    </location>
</feature>
<dbReference type="GO" id="GO:0005324">
    <property type="term" value="F:long-chain fatty acid transmembrane transporter activity"/>
    <property type="evidence" value="ECO:0007669"/>
    <property type="project" value="TreeGrafter"/>
</dbReference>
<evidence type="ECO:0000256" key="2">
    <source>
        <dbReference type="ARBA" id="ARBA00022692"/>
    </source>
</evidence>
<dbReference type="GO" id="GO:0007031">
    <property type="term" value="P:peroxisome organization"/>
    <property type="evidence" value="ECO:0007669"/>
    <property type="project" value="TreeGrafter"/>
</dbReference>
<evidence type="ECO:0000259" key="7">
    <source>
        <dbReference type="Pfam" id="PF06472"/>
    </source>
</evidence>
<dbReference type="GO" id="GO:0140359">
    <property type="term" value="F:ABC-type transporter activity"/>
    <property type="evidence" value="ECO:0007669"/>
    <property type="project" value="InterPro"/>
</dbReference>
<dbReference type="GO" id="GO:0005778">
    <property type="term" value="C:peroxisomal membrane"/>
    <property type="evidence" value="ECO:0007669"/>
    <property type="project" value="TreeGrafter"/>
</dbReference>
<dbReference type="OrthoDB" id="422637at2759"/>
<dbReference type="Pfam" id="PF06472">
    <property type="entry name" value="ABC_membrane_2"/>
    <property type="match status" value="1"/>
</dbReference>
<dbReference type="GO" id="GO:0005524">
    <property type="term" value="F:ATP binding"/>
    <property type="evidence" value="ECO:0007669"/>
    <property type="project" value="InterPro"/>
</dbReference>
<evidence type="ECO:0000256" key="1">
    <source>
        <dbReference type="ARBA" id="ARBA00022448"/>
    </source>
</evidence>
<dbReference type="GO" id="GO:0015910">
    <property type="term" value="P:long-chain fatty acid import into peroxisome"/>
    <property type="evidence" value="ECO:0007669"/>
    <property type="project" value="TreeGrafter"/>
</dbReference>
<dbReference type="Proteomes" id="UP000007800">
    <property type="component" value="Unassembled WGS sequence"/>
</dbReference>
<dbReference type="PANTHER" id="PTHR11384:SF56">
    <property type="entry name" value="ABC TRANSPORTER D FAMILY MEMBER 1"/>
    <property type="match status" value="1"/>
</dbReference>
<dbReference type="AlphaFoldDB" id="C5LHM2"/>